<evidence type="ECO:0000256" key="4">
    <source>
        <dbReference type="ARBA" id="ARBA00022618"/>
    </source>
</evidence>
<dbReference type="InterPro" id="IPR005548">
    <property type="entry name" value="Cell_div_FtsQ/DivIB_C"/>
</dbReference>
<comment type="function">
    <text evidence="9">Essential cell division protein. May link together the upstream cell division proteins, which are predominantly cytoplasmic, with the downstream cell division proteins, which are predominantly periplasmic. May control correct divisome assembly.</text>
</comment>
<evidence type="ECO:0000313" key="11">
    <source>
        <dbReference type="EMBL" id="ASJ26070.1"/>
    </source>
</evidence>
<gene>
    <name evidence="9 11" type="primary">ftsQ</name>
    <name evidence="11" type="ORF">LHGZ1_3239</name>
</gene>
<dbReference type="AlphaFoldDB" id="A0A248LMQ8"/>
<dbReference type="HAMAP" id="MF_00911">
    <property type="entry name" value="FtsQ_subfam"/>
    <property type="match status" value="1"/>
</dbReference>
<dbReference type="GO" id="GO:0032153">
    <property type="term" value="C:cell division site"/>
    <property type="evidence" value="ECO:0007669"/>
    <property type="project" value="UniProtKB-UniRule"/>
</dbReference>
<keyword evidence="8 9" id="KW-0131">Cell cycle</keyword>
<keyword evidence="4 9" id="KW-0132">Cell division</keyword>
<dbReference type="GO" id="GO:0043093">
    <property type="term" value="P:FtsZ-dependent cytokinesis"/>
    <property type="evidence" value="ECO:0007669"/>
    <property type="project" value="UniProtKB-UniRule"/>
</dbReference>
<comment type="similarity">
    <text evidence="9">Belongs to the FtsQ/DivIB family. FtsQ subfamily.</text>
</comment>
<evidence type="ECO:0000256" key="9">
    <source>
        <dbReference type="HAMAP-Rule" id="MF_00911"/>
    </source>
</evidence>
<keyword evidence="3 9" id="KW-0997">Cell inner membrane</keyword>
<dbReference type="PROSITE" id="PS51779">
    <property type="entry name" value="POTRA"/>
    <property type="match status" value="1"/>
</dbReference>
<keyword evidence="5 9" id="KW-0812">Transmembrane</keyword>
<dbReference type="Pfam" id="PF08478">
    <property type="entry name" value="POTRA_1"/>
    <property type="match status" value="1"/>
</dbReference>
<evidence type="ECO:0000256" key="2">
    <source>
        <dbReference type="ARBA" id="ARBA00022475"/>
    </source>
</evidence>
<keyword evidence="7 9" id="KW-0472">Membrane</keyword>
<keyword evidence="2 9" id="KW-1003">Cell membrane</keyword>
<organism evidence="11 12">
    <name type="scientific">Laribacter hongkongensis</name>
    <dbReference type="NCBI Taxonomy" id="168471"/>
    <lineage>
        <taxon>Bacteria</taxon>
        <taxon>Pseudomonadati</taxon>
        <taxon>Pseudomonadota</taxon>
        <taxon>Betaproteobacteria</taxon>
        <taxon>Neisseriales</taxon>
        <taxon>Aquaspirillaceae</taxon>
        <taxon>Laribacter</taxon>
    </lineage>
</organism>
<dbReference type="GO" id="GO:0005886">
    <property type="term" value="C:plasma membrane"/>
    <property type="evidence" value="ECO:0007669"/>
    <property type="project" value="UniProtKB-SubCell"/>
</dbReference>
<proteinExistence type="inferred from homology"/>
<feature type="domain" description="POTRA" evidence="10">
    <location>
        <begin position="37"/>
        <end position="106"/>
    </location>
</feature>
<dbReference type="Pfam" id="PF03799">
    <property type="entry name" value="FtsQ_DivIB_C"/>
    <property type="match status" value="1"/>
</dbReference>
<evidence type="ECO:0000259" key="10">
    <source>
        <dbReference type="PROSITE" id="PS51779"/>
    </source>
</evidence>
<protein>
    <recommendedName>
        <fullName evidence="9">Cell division protein FtsQ</fullName>
    </recommendedName>
</protein>
<dbReference type="InterPro" id="IPR034746">
    <property type="entry name" value="POTRA"/>
</dbReference>
<evidence type="ECO:0000256" key="1">
    <source>
        <dbReference type="ARBA" id="ARBA00004370"/>
    </source>
</evidence>
<dbReference type="EMBL" id="CP022115">
    <property type="protein sequence ID" value="ASJ26070.1"/>
    <property type="molecule type" value="Genomic_DNA"/>
</dbReference>
<evidence type="ECO:0000256" key="6">
    <source>
        <dbReference type="ARBA" id="ARBA00022989"/>
    </source>
</evidence>
<dbReference type="RefSeq" id="WP_088861685.1">
    <property type="nucleotide sequence ID" value="NZ_CP022115.1"/>
</dbReference>
<dbReference type="PANTHER" id="PTHR35851">
    <property type="entry name" value="CELL DIVISION PROTEIN FTSQ"/>
    <property type="match status" value="1"/>
</dbReference>
<comment type="subcellular location">
    <subcellularLocation>
        <location evidence="9">Cell inner membrane</location>
        <topology evidence="9">Single-pass type II membrane protein</topology>
    </subcellularLocation>
    <subcellularLocation>
        <location evidence="1">Membrane</location>
    </subcellularLocation>
    <text evidence="9">Localizes to the division septum.</text>
</comment>
<dbReference type="InterPro" id="IPR026579">
    <property type="entry name" value="FtsQ"/>
</dbReference>
<dbReference type="PANTHER" id="PTHR35851:SF1">
    <property type="entry name" value="CELL DIVISION PROTEIN FTSQ"/>
    <property type="match status" value="1"/>
</dbReference>
<accession>A0A248LMQ8</accession>
<comment type="subunit">
    <text evidence="9">Part of a complex composed of FtsB, FtsL and FtsQ.</text>
</comment>
<evidence type="ECO:0000256" key="5">
    <source>
        <dbReference type="ARBA" id="ARBA00022692"/>
    </source>
</evidence>
<dbReference type="Gene3D" id="3.10.20.310">
    <property type="entry name" value="membrane protein fhac"/>
    <property type="match status" value="1"/>
</dbReference>
<reference evidence="12" key="1">
    <citation type="submission" date="2017-06" db="EMBL/GenBank/DDBJ databases">
        <title>Whole genome sequence of Laribacter hongkongensis LHGZ1.</title>
        <authorList>
            <person name="Chen D."/>
            <person name="Wu H."/>
            <person name="Chen J."/>
        </authorList>
    </citation>
    <scope>NUCLEOTIDE SEQUENCE [LARGE SCALE GENOMIC DNA]</scope>
    <source>
        <strain evidence="12">LHGZ1</strain>
    </source>
</reference>
<evidence type="ECO:0000256" key="8">
    <source>
        <dbReference type="ARBA" id="ARBA00023306"/>
    </source>
</evidence>
<keyword evidence="6 9" id="KW-1133">Transmembrane helix</keyword>
<sequence>MWDNHRALGSLASFLTGLALLMGLVAGGYWLAHSPWFPVRVIRIDGTLKHVTPEQLKLVAESELRGTFFTLNLDATRETFEKLPWVRQTVVRRQWPDRLDIVIEEYEAAARWKHAGLLSTQGEWFDAATSESMPVVDGPGGSEPDLAQALERFGQTLQPAGLKIAELVLSDRRAWRMKLDNGLELELGRDEVGPRLDRFVAIWRQELSRLPYRMEYVDLRYPNGFAVKMPDYVPGRQPARPAA</sequence>
<dbReference type="Proteomes" id="UP000197424">
    <property type="component" value="Chromosome"/>
</dbReference>
<dbReference type="Gene3D" id="3.40.50.11690">
    <property type="entry name" value="Cell division protein FtsQ/DivIB"/>
    <property type="match status" value="1"/>
</dbReference>
<dbReference type="OrthoDB" id="9790370at2"/>
<name>A0A248LMQ8_9NEIS</name>
<evidence type="ECO:0000313" key="12">
    <source>
        <dbReference type="Proteomes" id="UP000197424"/>
    </source>
</evidence>
<dbReference type="InterPro" id="IPR013685">
    <property type="entry name" value="POTRA_FtsQ_type"/>
</dbReference>
<dbReference type="InterPro" id="IPR045335">
    <property type="entry name" value="FtsQ_C_sf"/>
</dbReference>
<evidence type="ECO:0000256" key="3">
    <source>
        <dbReference type="ARBA" id="ARBA00022519"/>
    </source>
</evidence>
<dbReference type="GO" id="GO:0090529">
    <property type="term" value="P:cell septum assembly"/>
    <property type="evidence" value="ECO:0007669"/>
    <property type="project" value="InterPro"/>
</dbReference>
<evidence type="ECO:0000256" key="7">
    <source>
        <dbReference type="ARBA" id="ARBA00023136"/>
    </source>
</evidence>